<dbReference type="AlphaFoldDB" id="A0A9W6TVX4"/>
<gene>
    <name evidence="2" type="ORF">Plil01_000805400</name>
</gene>
<protein>
    <submittedName>
        <fullName evidence="2">Unnamed protein product</fullName>
    </submittedName>
</protein>
<organism evidence="2 3">
    <name type="scientific">Phytophthora lilii</name>
    <dbReference type="NCBI Taxonomy" id="2077276"/>
    <lineage>
        <taxon>Eukaryota</taxon>
        <taxon>Sar</taxon>
        <taxon>Stramenopiles</taxon>
        <taxon>Oomycota</taxon>
        <taxon>Peronosporomycetes</taxon>
        <taxon>Peronosporales</taxon>
        <taxon>Peronosporaceae</taxon>
        <taxon>Phytophthora</taxon>
    </lineage>
</organism>
<evidence type="ECO:0000313" key="2">
    <source>
        <dbReference type="EMBL" id="GMF20672.1"/>
    </source>
</evidence>
<dbReference type="OrthoDB" id="120242at2759"/>
<feature type="compositionally biased region" description="Basic residues" evidence="1">
    <location>
        <begin position="1"/>
        <end position="24"/>
    </location>
</feature>
<evidence type="ECO:0000256" key="1">
    <source>
        <dbReference type="SAM" id="MobiDB-lite"/>
    </source>
</evidence>
<keyword evidence="3" id="KW-1185">Reference proteome</keyword>
<accession>A0A9W6TVX4</accession>
<dbReference type="InterPro" id="IPR002110">
    <property type="entry name" value="Ankyrin_rpt"/>
</dbReference>
<dbReference type="Pfam" id="PF13637">
    <property type="entry name" value="Ank_4"/>
    <property type="match status" value="3"/>
</dbReference>
<evidence type="ECO:0000313" key="3">
    <source>
        <dbReference type="Proteomes" id="UP001165083"/>
    </source>
</evidence>
<reference evidence="2" key="1">
    <citation type="submission" date="2023-04" db="EMBL/GenBank/DDBJ databases">
        <title>Phytophthora lilii NBRC 32176.</title>
        <authorList>
            <person name="Ichikawa N."/>
            <person name="Sato H."/>
            <person name="Tonouchi N."/>
        </authorList>
    </citation>
    <scope>NUCLEOTIDE SEQUENCE</scope>
    <source>
        <strain evidence="2">NBRC 32176</strain>
    </source>
</reference>
<dbReference type="SUPFAM" id="SSF48403">
    <property type="entry name" value="Ankyrin repeat"/>
    <property type="match status" value="1"/>
</dbReference>
<dbReference type="Gene3D" id="1.25.40.20">
    <property type="entry name" value="Ankyrin repeat-containing domain"/>
    <property type="match status" value="3"/>
</dbReference>
<name>A0A9W6TVX4_9STRA</name>
<dbReference type="PANTHER" id="PTHR46586">
    <property type="entry name" value="ANKYRIN REPEAT-CONTAINING PROTEIN"/>
    <property type="match status" value="1"/>
</dbReference>
<dbReference type="Proteomes" id="UP001165083">
    <property type="component" value="Unassembled WGS sequence"/>
</dbReference>
<dbReference type="InterPro" id="IPR052050">
    <property type="entry name" value="SecEffector_AnkRepeat"/>
</dbReference>
<dbReference type="EMBL" id="BSXW01000382">
    <property type="protein sequence ID" value="GMF20672.1"/>
    <property type="molecule type" value="Genomic_DNA"/>
</dbReference>
<dbReference type="InterPro" id="IPR036770">
    <property type="entry name" value="Ankyrin_rpt-contain_sf"/>
</dbReference>
<dbReference type="PANTHER" id="PTHR46586:SF3">
    <property type="entry name" value="ANKYRIN REPEAT-CONTAINING PROTEIN"/>
    <property type="match status" value="1"/>
</dbReference>
<sequence length="594" mass="66230">MLRRSTTRRRKQRRGSNGTRRRRTGSVAVGFDGGGLVAERAVLAGQTHVVRWMYKTDELEDRNDYATMDAALATGNMELLRWVMHLTKISPEGHEGLYGAAARGLVGPLQFLQDRGEYKKFDAGTLIKAAEAGHMNVVHWIMNRDRNDEGLGDESGEDEYRTFERRPEDRKTHLTCLEGEASLAIHAAAINGHLNIAKYLYALVNMPRDRGDRIKENQRLKNRGALLRFVSGSAQKVSGKTMIRAAEKGFLDVVEWLYDEFNGDPTINLFWVDGYFDEEFGYNESEVGYDEQVFCSVVDAAAANGHLDVVQFLLQVAAEERTSKRRRVASYSCPQSEEVPDIPTKPGCTVAAINGAAAHGHLDVVRWLHANRTEGCTTTAMDLAAQNGHLEMVQWLHNNRSEGCTTSAMDMAARGGHLDVIKWLHGHRIEGCTTKAMNNAAATGHLEVVKWLHEHRSEGCTAAAMDGAAAYGELDVVKWLHRHRSAGCTERAMDNAAHGGHLPVLRWLHDNRSDGFTTNAMDNAARFGNFETVLILHNLAQEGLGRDIEILDEDGSEQWVLSKYQEAIASQLPLEQSDARWESTMDVSLYHQRP</sequence>
<feature type="region of interest" description="Disordered" evidence="1">
    <location>
        <begin position="1"/>
        <end position="25"/>
    </location>
</feature>
<proteinExistence type="predicted"/>
<comment type="caution">
    <text evidence="2">The sequence shown here is derived from an EMBL/GenBank/DDBJ whole genome shotgun (WGS) entry which is preliminary data.</text>
</comment>